<reference evidence="3" key="1">
    <citation type="submission" date="2025-08" db="UniProtKB">
        <authorList>
            <consortium name="RefSeq"/>
        </authorList>
    </citation>
    <scope>IDENTIFICATION</scope>
</reference>
<evidence type="ECO:0000313" key="3">
    <source>
        <dbReference type="RefSeq" id="XP_029658545.1"/>
    </source>
</evidence>
<dbReference type="PANTHER" id="PTHR21580:SF28">
    <property type="entry name" value="BOREALIN N-TERMINAL DOMAIN-CONTAINING PROTEIN-RELATED"/>
    <property type="match status" value="1"/>
</dbReference>
<dbReference type="InterPro" id="IPR051291">
    <property type="entry name" value="CIMAP"/>
</dbReference>
<dbReference type="Pfam" id="PF07004">
    <property type="entry name" value="SHIPPO-rpt"/>
    <property type="match status" value="4"/>
</dbReference>
<dbReference type="InterPro" id="IPR010736">
    <property type="entry name" value="SHIPPO-rpt"/>
</dbReference>
<accession>A0A6P7U861</accession>
<protein>
    <submittedName>
        <fullName evidence="3">Outer dense fiber protein 3-B-like</fullName>
    </submittedName>
</protein>
<proteinExistence type="predicted"/>
<organism evidence="2 3">
    <name type="scientific">Octopus sinensis</name>
    <name type="common">East Asian common octopus</name>
    <dbReference type="NCBI Taxonomy" id="2607531"/>
    <lineage>
        <taxon>Eukaryota</taxon>
        <taxon>Metazoa</taxon>
        <taxon>Spiralia</taxon>
        <taxon>Lophotrochozoa</taxon>
        <taxon>Mollusca</taxon>
        <taxon>Cephalopoda</taxon>
        <taxon>Coleoidea</taxon>
        <taxon>Octopodiformes</taxon>
        <taxon>Octopoda</taxon>
        <taxon>Incirrata</taxon>
        <taxon>Octopodidae</taxon>
        <taxon>Octopus</taxon>
    </lineage>
</organism>
<name>A0A6P7U861_9MOLL</name>
<dbReference type="PANTHER" id="PTHR21580">
    <property type="entry name" value="SHIPPO-1-RELATED"/>
    <property type="match status" value="1"/>
</dbReference>
<dbReference type="RefSeq" id="XP_029658545.1">
    <property type="nucleotide sequence ID" value="XM_029802685.2"/>
</dbReference>
<dbReference type="Proteomes" id="UP000515154">
    <property type="component" value="Linkage group LG2"/>
</dbReference>
<gene>
    <name evidence="3" type="primary">LOC115232667</name>
</gene>
<dbReference type="KEGG" id="osn:115232667"/>
<sequence>MTFQPTIPRGPVSAMFSSPGPIYSLPPLVGYDKHDTRSTYLKAPAYQIGKRTEFIQQTVTPGPKYNFQHLPVYRDGKLGQAHAYIFGKAKDFKPFDVPGPAAYHIDSGIASSYPAPPKYTFGRTIEGNTNDQTPAANAYTLPPVLSKTYESNKTQPPAYSIGSSTRDAGLGYSHTPGPNSYKTVHTSVYLNRPPAYSILKRNQPLSASTTIPGPAAHYEELQWMRPKRTAAAYSFGIRHSPYVAPIFTEFDD</sequence>
<dbReference type="AlphaFoldDB" id="A0A6P7U861"/>
<dbReference type="GO" id="GO:0005856">
    <property type="term" value="C:cytoskeleton"/>
    <property type="evidence" value="ECO:0007669"/>
    <property type="project" value="TreeGrafter"/>
</dbReference>
<evidence type="ECO:0000256" key="1">
    <source>
        <dbReference type="SAM" id="MobiDB-lite"/>
    </source>
</evidence>
<feature type="region of interest" description="Disordered" evidence="1">
    <location>
        <begin position="150"/>
        <end position="174"/>
    </location>
</feature>
<keyword evidence="2" id="KW-1185">Reference proteome</keyword>
<feature type="compositionally biased region" description="Polar residues" evidence="1">
    <location>
        <begin position="150"/>
        <end position="166"/>
    </location>
</feature>
<evidence type="ECO:0000313" key="2">
    <source>
        <dbReference type="Proteomes" id="UP000515154"/>
    </source>
</evidence>